<keyword evidence="4" id="KW-0378">Hydrolase</keyword>
<dbReference type="GO" id="GO:0071897">
    <property type="term" value="P:DNA biosynthetic process"/>
    <property type="evidence" value="ECO:0007669"/>
    <property type="project" value="UniProtKB-ARBA"/>
</dbReference>
<evidence type="ECO:0000256" key="2">
    <source>
        <dbReference type="ARBA" id="ARBA00022723"/>
    </source>
</evidence>
<feature type="domain" description="CCHC-type" evidence="7">
    <location>
        <begin position="222"/>
        <end position="237"/>
    </location>
</feature>
<dbReference type="GO" id="GO:0042575">
    <property type="term" value="C:DNA polymerase complex"/>
    <property type="evidence" value="ECO:0007669"/>
    <property type="project" value="UniProtKB-ARBA"/>
</dbReference>
<dbReference type="SUPFAM" id="SSF57756">
    <property type="entry name" value="Retrovirus zinc finger-like domains"/>
    <property type="match status" value="1"/>
</dbReference>
<feature type="domain" description="Integrase catalytic" evidence="8">
    <location>
        <begin position="459"/>
        <end position="637"/>
    </location>
</feature>
<dbReference type="Pfam" id="PF00665">
    <property type="entry name" value="rve"/>
    <property type="match status" value="1"/>
</dbReference>
<evidence type="ECO:0000256" key="1">
    <source>
        <dbReference type="ARBA" id="ARBA00022670"/>
    </source>
</evidence>
<dbReference type="GO" id="GO:0015074">
    <property type="term" value="P:DNA integration"/>
    <property type="evidence" value="ECO:0007669"/>
    <property type="project" value="InterPro"/>
</dbReference>
<dbReference type="InterPro" id="IPR012337">
    <property type="entry name" value="RNaseH-like_sf"/>
</dbReference>
<evidence type="ECO:0000256" key="3">
    <source>
        <dbReference type="ARBA" id="ARBA00022750"/>
    </source>
</evidence>
<dbReference type="InterPro" id="IPR001584">
    <property type="entry name" value="Integrase_cat-core"/>
</dbReference>
<dbReference type="EMBL" id="CAVLGL010000094">
    <property type="protein sequence ID" value="CAK1597412.1"/>
    <property type="molecule type" value="Genomic_DNA"/>
</dbReference>
<evidence type="ECO:0000259" key="8">
    <source>
        <dbReference type="PROSITE" id="PS50994"/>
    </source>
</evidence>
<dbReference type="CDD" id="cd09272">
    <property type="entry name" value="RNase_HI_RT_Ty1"/>
    <property type="match status" value="1"/>
</dbReference>
<keyword evidence="3" id="KW-0064">Aspartyl protease</keyword>
<dbReference type="InterPro" id="IPR001878">
    <property type="entry name" value="Znf_CCHC"/>
</dbReference>
<sequence length="1364" mass="156818">MAASVKIDQLTGDNYDTWKIHMRAILKKNDLWDYVSGAIPKPAKTDAKFAEWCKMDGKAESDILLAVSPSELIALNGLDTSKSIWDKLKSMYQSSGPAREASLLKKLVLTRMQEEDDLRKHIADFFDAVKKLKEIGLVVIDELLAILLLYSLPESFTMFRTAMESRDDLPSTEILKVKIIEDYESRKSKESDQGALFVKRNKVHTYKKGETYVTKNKNKSECYRCGRYGHYAKECRSKFIKKTKQSAQQLERKTSEQKHTGSISTMLSTTEEVMSGEHKSHVWCIDSGCTGHMCNEKQKLKGFTYVDSELNLANNESTRIAGKGKVSINVDTGSEERRVDIDKVFYVSDLRTNLLSVAKITDHGFEVRFRKSDAIVIDEENKIHMRADRIGNLYHVRLCQSSVSNVEAVKKSIDLWHERLGHLNECDLKIMTKKNLVHGLNIKDNEKLSECEICMSEKQTCKPFPKGINNRTSELLEIVHTDVCGPMRHQSFAGKRYFVTFIDDKSRWCEVYFIRNKSDVFNIFKNYKAEVENFTGKKIKCLQSDNGCEYVNNEFNNFLKTNGITRRLSVPHTPQQNGVAERKNRTLIEMARCMMRQVGCPPSFWAEAVNTANYIRNRCPTRAINGEIPFTIWKGNKPTVIYMQVFGSKVYYKEKGKQRGKFDSVSEVGIFMGYDTQSKAYRIHNPRNKKIILSRNVKFLNKTAFRHEYEDILNKKQGVEQDKIISDLNEPVENIEQMTKPLENSNNEDDERSRTITRSPRERKATVSWERLIKPSKGDQRRSRLVRVITKPTTPFDEGDHIYEDTESEEIQFAGIATIEPMTWNEAEKTDDVNEWRKALKNEFLAQIKNDTWEIVPRPHDRKVIGSRFVFSTKNYNKQRQMKVRLVAKGCSQRPGEDFHETYSPVVKSSSIRILAAISAELGLDIHHMDVVTAYLNGRLEEEVYMNLPEQLSAVLDKILSNKRIGSSESVILDTKITETAKRWRKMMNECDDCVCLLKKSLYGLRQSGLQWHKELVRMLLSIGFKALPQDQCVFVARKNEHIMLIAIYVDDLILATNDNVWLNNVKNKLSNKFEMKDMGKISDCLGIQFSRDNEDRVYMEQSVYIERLLERFGMCECKPALTPIDVNVKLMKPESVNESVMKQYPCQSLVGALMFLAVSTRPDITYSVNYLSQFNTNYNVEHWKAAKCVLRYLKGTPNYGLVYERTGLSLFSVVDADWAANSVDRKSYSGFAFIFAGAPISWEARKQRVVALSSTEAEYVAISEATREALYLSNIFNNIGIECECVTLFNDNQGAIKLIRNRSYRSRTKHIDVRHHFVRDMCEEGLIELRYLCTERMPADVLTKGLSGPKHHECLRNLGMMGM</sequence>
<dbReference type="SMART" id="SM00343">
    <property type="entry name" value="ZnF_C2HC"/>
    <property type="match status" value="1"/>
</dbReference>
<dbReference type="Proteomes" id="UP001314205">
    <property type="component" value="Unassembled WGS sequence"/>
</dbReference>
<dbReference type="PANTHER" id="PTHR42648:SF28">
    <property type="entry name" value="TRANSPOSON-ENCODED PROTEIN WITH RIBONUCLEASE H-LIKE AND RETROVIRUS ZINC FINGER-LIKE DOMAINS"/>
    <property type="match status" value="1"/>
</dbReference>
<organism evidence="9 10">
    <name type="scientific">Parnassius mnemosyne</name>
    <name type="common">clouded apollo</name>
    <dbReference type="NCBI Taxonomy" id="213953"/>
    <lineage>
        <taxon>Eukaryota</taxon>
        <taxon>Metazoa</taxon>
        <taxon>Ecdysozoa</taxon>
        <taxon>Arthropoda</taxon>
        <taxon>Hexapoda</taxon>
        <taxon>Insecta</taxon>
        <taxon>Pterygota</taxon>
        <taxon>Neoptera</taxon>
        <taxon>Endopterygota</taxon>
        <taxon>Lepidoptera</taxon>
        <taxon>Glossata</taxon>
        <taxon>Ditrysia</taxon>
        <taxon>Papilionoidea</taxon>
        <taxon>Papilionidae</taxon>
        <taxon>Parnassiinae</taxon>
        <taxon>Parnassini</taxon>
        <taxon>Parnassius</taxon>
        <taxon>Driopa</taxon>
    </lineage>
</organism>
<dbReference type="GO" id="GO:0006508">
    <property type="term" value="P:proteolysis"/>
    <property type="evidence" value="ECO:0007669"/>
    <property type="project" value="UniProtKB-KW"/>
</dbReference>
<feature type="region of interest" description="Disordered" evidence="6">
    <location>
        <begin position="738"/>
        <end position="761"/>
    </location>
</feature>
<dbReference type="GO" id="GO:0004190">
    <property type="term" value="F:aspartic-type endopeptidase activity"/>
    <property type="evidence" value="ECO:0007669"/>
    <property type="project" value="UniProtKB-KW"/>
</dbReference>
<dbReference type="Pfam" id="PF00098">
    <property type="entry name" value="zf-CCHC"/>
    <property type="match status" value="1"/>
</dbReference>
<dbReference type="Pfam" id="PF13976">
    <property type="entry name" value="gag_pre-integrs"/>
    <property type="match status" value="1"/>
</dbReference>
<keyword evidence="5" id="KW-0863">Zinc-finger</keyword>
<accession>A0AAV1LTB6</accession>
<feature type="compositionally biased region" description="Basic and acidic residues" evidence="6">
    <location>
        <begin position="751"/>
        <end position="761"/>
    </location>
</feature>
<keyword evidence="10" id="KW-1185">Reference proteome</keyword>
<dbReference type="InterPro" id="IPR039537">
    <property type="entry name" value="Retrotran_Ty1/copia-like"/>
</dbReference>
<dbReference type="Pfam" id="PF14223">
    <property type="entry name" value="Retrotran_gag_2"/>
    <property type="match status" value="1"/>
</dbReference>
<dbReference type="PROSITE" id="PS50994">
    <property type="entry name" value="INTEGRASE"/>
    <property type="match status" value="1"/>
</dbReference>
<dbReference type="InterPro" id="IPR043502">
    <property type="entry name" value="DNA/RNA_pol_sf"/>
</dbReference>
<dbReference type="Gene3D" id="4.10.60.10">
    <property type="entry name" value="Zinc finger, CCHC-type"/>
    <property type="match status" value="1"/>
</dbReference>
<dbReference type="PROSITE" id="PS50158">
    <property type="entry name" value="ZF_CCHC"/>
    <property type="match status" value="1"/>
</dbReference>
<dbReference type="Gene3D" id="3.30.420.10">
    <property type="entry name" value="Ribonuclease H-like superfamily/Ribonuclease H"/>
    <property type="match status" value="1"/>
</dbReference>
<dbReference type="InterPro" id="IPR025724">
    <property type="entry name" value="GAG-pre-integrase_dom"/>
</dbReference>
<dbReference type="InterPro" id="IPR036397">
    <property type="entry name" value="RNaseH_sf"/>
</dbReference>
<keyword evidence="5" id="KW-0862">Zinc</keyword>
<dbReference type="PANTHER" id="PTHR42648">
    <property type="entry name" value="TRANSPOSASE, PUTATIVE-RELATED"/>
    <property type="match status" value="1"/>
</dbReference>
<comment type="caution">
    <text evidence="9">The sequence shown here is derived from an EMBL/GenBank/DDBJ whole genome shotgun (WGS) entry which is preliminary data.</text>
</comment>
<evidence type="ECO:0000256" key="6">
    <source>
        <dbReference type="SAM" id="MobiDB-lite"/>
    </source>
</evidence>
<evidence type="ECO:0000256" key="4">
    <source>
        <dbReference type="ARBA" id="ARBA00022801"/>
    </source>
</evidence>
<dbReference type="Pfam" id="PF25597">
    <property type="entry name" value="SH3_retrovirus"/>
    <property type="match status" value="1"/>
</dbReference>
<dbReference type="Pfam" id="PF22936">
    <property type="entry name" value="Pol_BBD"/>
    <property type="match status" value="1"/>
</dbReference>
<keyword evidence="1" id="KW-0645">Protease</keyword>
<dbReference type="InterPro" id="IPR057670">
    <property type="entry name" value="SH3_retrovirus"/>
</dbReference>
<evidence type="ECO:0000313" key="10">
    <source>
        <dbReference type="Proteomes" id="UP001314205"/>
    </source>
</evidence>
<dbReference type="InterPro" id="IPR013103">
    <property type="entry name" value="RVT_2"/>
</dbReference>
<dbReference type="InterPro" id="IPR036875">
    <property type="entry name" value="Znf_CCHC_sf"/>
</dbReference>
<gene>
    <name evidence="9" type="ORF">PARMNEM_LOCUS16632</name>
</gene>
<dbReference type="SUPFAM" id="SSF56672">
    <property type="entry name" value="DNA/RNA polymerases"/>
    <property type="match status" value="1"/>
</dbReference>
<proteinExistence type="predicted"/>
<dbReference type="Pfam" id="PF07727">
    <property type="entry name" value="RVT_2"/>
    <property type="match status" value="2"/>
</dbReference>
<dbReference type="InterPro" id="IPR054722">
    <property type="entry name" value="PolX-like_BBD"/>
</dbReference>
<keyword evidence="2" id="KW-0479">Metal-binding</keyword>
<dbReference type="SUPFAM" id="SSF53098">
    <property type="entry name" value="Ribonuclease H-like"/>
    <property type="match status" value="1"/>
</dbReference>
<evidence type="ECO:0000259" key="7">
    <source>
        <dbReference type="PROSITE" id="PS50158"/>
    </source>
</evidence>
<evidence type="ECO:0000313" key="9">
    <source>
        <dbReference type="EMBL" id="CAK1597412.1"/>
    </source>
</evidence>
<reference evidence="9 10" key="1">
    <citation type="submission" date="2023-11" db="EMBL/GenBank/DDBJ databases">
        <authorList>
            <person name="Hedman E."/>
            <person name="Englund M."/>
            <person name="Stromberg M."/>
            <person name="Nyberg Akerstrom W."/>
            <person name="Nylinder S."/>
            <person name="Jareborg N."/>
            <person name="Kallberg Y."/>
            <person name="Kronander E."/>
        </authorList>
    </citation>
    <scope>NUCLEOTIDE SEQUENCE [LARGE SCALE GENOMIC DNA]</scope>
</reference>
<protein>
    <recommendedName>
        <fullName evidence="11">Retrovirus-related Pol polyprotein from transposon TNT 1-94</fullName>
    </recommendedName>
</protein>
<dbReference type="GO" id="GO:0008270">
    <property type="term" value="F:zinc ion binding"/>
    <property type="evidence" value="ECO:0007669"/>
    <property type="project" value="UniProtKB-KW"/>
</dbReference>
<name>A0AAV1LTB6_9NEOP</name>
<evidence type="ECO:0008006" key="11">
    <source>
        <dbReference type="Google" id="ProtNLM"/>
    </source>
</evidence>
<evidence type="ECO:0000256" key="5">
    <source>
        <dbReference type="PROSITE-ProRule" id="PRU00047"/>
    </source>
</evidence>
<dbReference type="GO" id="GO:0003676">
    <property type="term" value="F:nucleic acid binding"/>
    <property type="evidence" value="ECO:0007669"/>
    <property type="project" value="InterPro"/>
</dbReference>